<proteinExistence type="predicted"/>
<dbReference type="EMBL" id="JAPDRQ010000049">
    <property type="protein sequence ID" value="KAJ9658607.1"/>
    <property type="molecule type" value="Genomic_DNA"/>
</dbReference>
<accession>A0ACC3AAY4</accession>
<name>A0ACC3AAY4_9EURO</name>
<evidence type="ECO:0000313" key="1">
    <source>
        <dbReference type="EMBL" id="KAJ9658607.1"/>
    </source>
</evidence>
<evidence type="ECO:0000313" key="2">
    <source>
        <dbReference type="Proteomes" id="UP001172386"/>
    </source>
</evidence>
<sequence>MAVTVIEKDLEKVDMIEITNKYSRYGISDEDAVFYETFSEEKQKKLLRKVDWRLVPFLALLYLAAHIDRANIGNAKIEGLTDDLGMDNIQYNIALSIFFVPYILLEVPSNVVLKKFKRPSTYLGILVISWGIIMTFTGMVHNFAGLMVCRLLLGVAEAGFFPGAVYLITRWYDQKQLQLRIALFYCASALSGAFSGLLAFGIAKMDGIGGKAGWAWIFLLEGAVTVLIGIATFFCMPDSPELSQKWLSQEEINYLLIQRAIKEGGKKNAEGEAQKFQWKLVWELFSDYKLYLQAFILFTASAAAYGLKFTMPSITKSMGFTSSQAQLMTVPPYVVGAISAITFSKFSDKFQWRMPFVLVPMSIVLIGFSVLLPLAPNIKHQIPGCYIGVILICMGQYPTNPAGSAWMAGNVANDMKRSMAVAANIAIGNSGGILGSYMFLDSQKSDGYPLGFGIGLTLAGLTIISTLFLEYSYWRINKTRDAIPEDEIRAKYTDDELALMGDQSPLYRHRL</sequence>
<organism evidence="1 2">
    <name type="scientific">Neophaeococcomyces mojaviensis</name>
    <dbReference type="NCBI Taxonomy" id="3383035"/>
    <lineage>
        <taxon>Eukaryota</taxon>
        <taxon>Fungi</taxon>
        <taxon>Dikarya</taxon>
        <taxon>Ascomycota</taxon>
        <taxon>Pezizomycotina</taxon>
        <taxon>Eurotiomycetes</taxon>
        <taxon>Chaetothyriomycetidae</taxon>
        <taxon>Chaetothyriales</taxon>
        <taxon>Chaetothyriales incertae sedis</taxon>
        <taxon>Neophaeococcomyces</taxon>
    </lineage>
</organism>
<gene>
    <name evidence="1" type="ORF">H2198_003625</name>
</gene>
<comment type="caution">
    <text evidence="1">The sequence shown here is derived from an EMBL/GenBank/DDBJ whole genome shotgun (WGS) entry which is preliminary data.</text>
</comment>
<dbReference type="Proteomes" id="UP001172386">
    <property type="component" value="Unassembled WGS sequence"/>
</dbReference>
<keyword evidence="2" id="KW-1185">Reference proteome</keyword>
<reference evidence="1" key="1">
    <citation type="submission" date="2022-10" db="EMBL/GenBank/DDBJ databases">
        <title>Culturing micro-colonial fungi from biological soil crusts in the Mojave desert and describing Neophaeococcomyces mojavensis, and introducing the new genera and species Taxawa tesnikishii.</title>
        <authorList>
            <person name="Kurbessoian T."/>
            <person name="Stajich J.E."/>
        </authorList>
    </citation>
    <scope>NUCLEOTIDE SEQUENCE</scope>
    <source>
        <strain evidence="1">JES_112</strain>
    </source>
</reference>
<protein>
    <submittedName>
        <fullName evidence="1">Uncharacterized protein</fullName>
    </submittedName>
</protein>